<dbReference type="AlphaFoldDB" id="A0ABD2NTF0"/>
<dbReference type="Proteomes" id="UP001516400">
    <property type="component" value="Unassembled WGS sequence"/>
</dbReference>
<gene>
    <name evidence="2" type="ORF">HHI36_005115</name>
</gene>
<sequence length="95" mass="10655">MASFFYDKIGEYFGREDANCPCGEDLPDFEPGLLVDSGVAWVTLFDKLLIPEEIRKTRSKCKSPCCGRIPICPPTTQKARRPSCYKNPFPKSSCS</sequence>
<proteinExistence type="predicted"/>
<keyword evidence="3" id="KW-1185">Reference proteome</keyword>
<comment type="caution">
    <text evidence="2">The sequence shown here is derived from an EMBL/GenBank/DDBJ whole genome shotgun (WGS) entry which is preliminary data.</text>
</comment>
<feature type="region of interest" description="Disordered" evidence="1">
    <location>
        <begin position="76"/>
        <end position="95"/>
    </location>
</feature>
<evidence type="ECO:0000256" key="1">
    <source>
        <dbReference type="SAM" id="MobiDB-lite"/>
    </source>
</evidence>
<evidence type="ECO:0000313" key="3">
    <source>
        <dbReference type="Proteomes" id="UP001516400"/>
    </source>
</evidence>
<organism evidence="2 3">
    <name type="scientific">Cryptolaemus montrouzieri</name>
    <dbReference type="NCBI Taxonomy" id="559131"/>
    <lineage>
        <taxon>Eukaryota</taxon>
        <taxon>Metazoa</taxon>
        <taxon>Ecdysozoa</taxon>
        <taxon>Arthropoda</taxon>
        <taxon>Hexapoda</taxon>
        <taxon>Insecta</taxon>
        <taxon>Pterygota</taxon>
        <taxon>Neoptera</taxon>
        <taxon>Endopterygota</taxon>
        <taxon>Coleoptera</taxon>
        <taxon>Polyphaga</taxon>
        <taxon>Cucujiformia</taxon>
        <taxon>Coccinelloidea</taxon>
        <taxon>Coccinellidae</taxon>
        <taxon>Scymninae</taxon>
        <taxon>Scymnini</taxon>
        <taxon>Cryptolaemus</taxon>
    </lineage>
</organism>
<evidence type="ECO:0000313" key="2">
    <source>
        <dbReference type="EMBL" id="KAL3281910.1"/>
    </source>
</evidence>
<protein>
    <submittedName>
        <fullName evidence="2">Uncharacterized protein</fullName>
    </submittedName>
</protein>
<accession>A0ABD2NTF0</accession>
<reference evidence="2 3" key="1">
    <citation type="journal article" date="2021" name="BMC Biol.">
        <title>Horizontally acquired antibacterial genes associated with adaptive radiation of ladybird beetles.</title>
        <authorList>
            <person name="Li H.S."/>
            <person name="Tang X.F."/>
            <person name="Huang Y.H."/>
            <person name="Xu Z.Y."/>
            <person name="Chen M.L."/>
            <person name="Du X.Y."/>
            <person name="Qiu B.Y."/>
            <person name="Chen P.T."/>
            <person name="Zhang W."/>
            <person name="Slipinski A."/>
            <person name="Escalona H.E."/>
            <person name="Waterhouse R.M."/>
            <person name="Zwick A."/>
            <person name="Pang H."/>
        </authorList>
    </citation>
    <scope>NUCLEOTIDE SEQUENCE [LARGE SCALE GENOMIC DNA]</scope>
    <source>
        <strain evidence="2">SYSU2018</strain>
    </source>
</reference>
<dbReference type="EMBL" id="JABFTP020000144">
    <property type="protein sequence ID" value="KAL3281910.1"/>
    <property type="molecule type" value="Genomic_DNA"/>
</dbReference>
<name>A0ABD2NTF0_9CUCU</name>